<evidence type="ECO:0000256" key="9">
    <source>
        <dbReference type="SAM" id="SignalP"/>
    </source>
</evidence>
<evidence type="ECO:0000256" key="4">
    <source>
        <dbReference type="ARBA" id="ARBA00022630"/>
    </source>
</evidence>
<dbReference type="PROSITE" id="PS51387">
    <property type="entry name" value="FAD_PCMH"/>
    <property type="match status" value="1"/>
</dbReference>
<feature type="transmembrane region" description="Helical" evidence="8">
    <location>
        <begin position="1132"/>
        <end position="1151"/>
    </location>
</feature>
<dbReference type="PANTHER" id="PTHR42973">
    <property type="entry name" value="BINDING OXIDOREDUCTASE, PUTATIVE (AFU_ORTHOLOGUE AFUA_1G17690)-RELATED"/>
    <property type="match status" value="1"/>
</dbReference>
<evidence type="ECO:0000256" key="1">
    <source>
        <dbReference type="ARBA" id="ARBA00001974"/>
    </source>
</evidence>
<keyword evidence="8" id="KW-0812">Transmembrane</keyword>
<feature type="transmembrane region" description="Helical" evidence="8">
    <location>
        <begin position="721"/>
        <end position="743"/>
    </location>
</feature>
<reference evidence="11" key="1">
    <citation type="journal article" date="2023" name="Mol. Phylogenet. Evol.">
        <title>Genome-scale phylogeny and comparative genomics of the fungal order Sordariales.</title>
        <authorList>
            <person name="Hensen N."/>
            <person name="Bonometti L."/>
            <person name="Westerberg I."/>
            <person name="Brannstrom I.O."/>
            <person name="Guillou S."/>
            <person name="Cros-Aarteil S."/>
            <person name="Calhoun S."/>
            <person name="Haridas S."/>
            <person name="Kuo A."/>
            <person name="Mondo S."/>
            <person name="Pangilinan J."/>
            <person name="Riley R."/>
            <person name="LaButti K."/>
            <person name="Andreopoulos B."/>
            <person name="Lipzen A."/>
            <person name="Chen C."/>
            <person name="Yan M."/>
            <person name="Daum C."/>
            <person name="Ng V."/>
            <person name="Clum A."/>
            <person name="Steindorff A."/>
            <person name="Ohm R.A."/>
            <person name="Martin F."/>
            <person name="Silar P."/>
            <person name="Natvig D.O."/>
            <person name="Lalanne C."/>
            <person name="Gautier V."/>
            <person name="Ament-Velasquez S.L."/>
            <person name="Kruys A."/>
            <person name="Hutchinson M.I."/>
            <person name="Powell A.J."/>
            <person name="Barry K."/>
            <person name="Miller A.N."/>
            <person name="Grigoriev I.V."/>
            <person name="Debuchy R."/>
            <person name="Gladieux P."/>
            <person name="Hiltunen Thoren M."/>
            <person name="Johannesson H."/>
        </authorList>
    </citation>
    <scope>NUCLEOTIDE SEQUENCE</scope>
    <source>
        <strain evidence="11">CBS 103.79</strain>
    </source>
</reference>
<dbReference type="Pfam" id="PF07690">
    <property type="entry name" value="MFS_1"/>
    <property type="match status" value="1"/>
</dbReference>
<feature type="signal peptide" evidence="9">
    <location>
        <begin position="1"/>
        <end position="17"/>
    </location>
</feature>
<gene>
    <name evidence="11" type="ORF">C8A05DRAFT_12116</name>
</gene>
<evidence type="ECO:0000256" key="3">
    <source>
        <dbReference type="ARBA" id="ARBA00005466"/>
    </source>
</evidence>
<evidence type="ECO:0000259" key="10">
    <source>
        <dbReference type="PROSITE" id="PS51387"/>
    </source>
</evidence>
<evidence type="ECO:0000256" key="2">
    <source>
        <dbReference type="ARBA" id="ARBA00004141"/>
    </source>
</evidence>
<protein>
    <submittedName>
        <fullName evidence="11">6-hydroxy-D-nicotine oxidase</fullName>
    </submittedName>
</protein>
<proteinExistence type="inferred from homology"/>
<keyword evidence="8" id="KW-0472">Membrane</keyword>
<evidence type="ECO:0000256" key="8">
    <source>
        <dbReference type="SAM" id="Phobius"/>
    </source>
</evidence>
<evidence type="ECO:0000256" key="5">
    <source>
        <dbReference type="ARBA" id="ARBA00022827"/>
    </source>
</evidence>
<dbReference type="GO" id="GO:0022857">
    <property type="term" value="F:transmembrane transporter activity"/>
    <property type="evidence" value="ECO:0007669"/>
    <property type="project" value="InterPro"/>
</dbReference>
<dbReference type="EMBL" id="MU855335">
    <property type="protein sequence ID" value="KAK3906147.1"/>
    <property type="molecule type" value="Genomic_DNA"/>
</dbReference>
<reference evidence="11" key="2">
    <citation type="submission" date="2023-05" db="EMBL/GenBank/DDBJ databases">
        <authorList>
            <consortium name="Lawrence Berkeley National Laboratory"/>
            <person name="Steindorff A."/>
            <person name="Hensen N."/>
            <person name="Bonometti L."/>
            <person name="Westerberg I."/>
            <person name="Brannstrom I.O."/>
            <person name="Guillou S."/>
            <person name="Cros-Aarteil S."/>
            <person name="Calhoun S."/>
            <person name="Haridas S."/>
            <person name="Kuo A."/>
            <person name="Mondo S."/>
            <person name="Pangilinan J."/>
            <person name="Riley R."/>
            <person name="Labutti K."/>
            <person name="Andreopoulos B."/>
            <person name="Lipzen A."/>
            <person name="Chen C."/>
            <person name="Yanf M."/>
            <person name="Daum C."/>
            <person name="Ng V."/>
            <person name="Clum A."/>
            <person name="Ohm R."/>
            <person name="Martin F."/>
            <person name="Silar P."/>
            <person name="Natvig D."/>
            <person name="Lalanne C."/>
            <person name="Gautier V."/>
            <person name="Ament-Velasquez S.L."/>
            <person name="Kruys A."/>
            <person name="Hutchinson M.I."/>
            <person name="Powell A.J."/>
            <person name="Barry K."/>
            <person name="Miller A.N."/>
            <person name="Grigoriev I.V."/>
            <person name="Debuchy R."/>
            <person name="Gladieux P."/>
            <person name="Thoren M.H."/>
            <person name="Johannesson H."/>
        </authorList>
    </citation>
    <scope>NUCLEOTIDE SEQUENCE</scope>
    <source>
        <strain evidence="11">CBS 103.79</strain>
    </source>
</reference>
<dbReference type="SUPFAM" id="SSF56176">
    <property type="entry name" value="FAD-binding/transporter-associated domain-like"/>
    <property type="match status" value="1"/>
</dbReference>
<keyword evidence="12" id="KW-1185">Reference proteome</keyword>
<keyword evidence="5" id="KW-0274">FAD</keyword>
<dbReference type="Gene3D" id="3.30.465.10">
    <property type="match status" value="2"/>
</dbReference>
<keyword evidence="9" id="KW-0732">Signal</keyword>
<organism evidence="11 12">
    <name type="scientific">Staphylotrichum tortipilum</name>
    <dbReference type="NCBI Taxonomy" id="2831512"/>
    <lineage>
        <taxon>Eukaryota</taxon>
        <taxon>Fungi</taxon>
        <taxon>Dikarya</taxon>
        <taxon>Ascomycota</taxon>
        <taxon>Pezizomycotina</taxon>
        <taxon>Sordariomycetes</taxon>
        <taxon>Sordariomycetidae</taxon>
        <taxon>Sordariales</taxon>
        <taxon>Chaetomiaceae</taxon>
        <taxon>Staphylotrichum</taxon>
    </lineage>
</organism>
<keyword evidence="8" id="KW-1133">Transmembrane helix</keyword>
<dbReference type="InterPro" id="IPR011701">
    <property type="entry name" value="MFS"/>
</dbReference>
<dbReference type="InterPro" id="IPR036318">
    <property type="entry name" value="FAD-bd_PCMH-like_sf"/>
</dbReference>
<evidence type="ECO:0000313" key="11">
    <source>
        <dbReference type="EMBL" id="KAK3906147.1"/>
    </source>
</evidence>
<feature type="transmembrane region" description="Helical" evidence="8">
    <location>
        <begin position="914"/>
        <end position="939"/>
    </location>
</feature>
<evidence type="ECO:0000256" key="7">
    <source>
        <dbReference type="SAM" id="MobiDB-lite"/>
    </source>
</evidence>
<sequence>MAPSLLRLACLIPAALAHIAVRSEPESDALAVTVDGLDFTDAGETQASTFKGSNYACKCYPGESCWPTANKWNSFNNTVDGTLRVHVPPGAVCHNTFTGPFGTLNTYDAAKCAEATQKWSDEPWTVSQPGAALWTYFTNDTCRPTDTPSQPCTLGYYGVYTVMASKPKHVKMSIDFARRNNLRLIVRNTGHDFIGRSVGWGSLIVNTHSFQDIEWINSYSGPGTYTGGAVTIGAGVQGKTILTAGHARNPPLVVVTGECPTVGIAGGFIQGAGHGPWTTLKGFSADNVLSFEAVTASGQYVTANEKKNSDLYWALKGGGPASYAVILSVTMKTFPDLPSAGAELYINTTHTVDSDVWWNGTATFHKWSNHFVDNGLYVYFEILPFTFRARPFVGIGKTKAQLQTIVQPFLNELTSKGVPFDFTAKEFPTFYDLYVDLFEVENSGSSALTGGWMFNHHDVATNNDGIIDAFKTVLAPRADLFGFMIGHLFNPGYGAPQSNSATHPSWRNATDFIITVLPVPDGASLAIKADLQDVLTNTIDEALRQASTSGCTYVNEADPYQPNWQSAFWGSEYPKLKSIRSKYDPLGVFYAVSTPGTESWEVIEDGTRLCKKLSCSTHLIISSGSRVDDDAPNGKDACPPSTQPGGGFAALLQKALGADVEKRILFAGFLITLSFSFTQVPIFYAFHLMECDVFYSTNPPYEGPGDRCSRNEIAAGTATQFSILGMSTTFCGTINLFVAGWMAKRFGPRAALLIQTFVPAIRVATQILGVLAGGRTGIIIFQCTQLITVIGGPAGYILVANIIAGEVVAPLRRTAVFGMFQGSTMLGQGIGYLSGGMIGDTWGIRRPFEVAFYSFLIATLYVRLAMPYIPAEALSGGNSKQESKGLAEFFAPLRVLIPQRLILASGASVKHYGVLFLCTGVFLGVLATGYAPLLIQMYATAVFEFRQGDNGWLMSGFAFMRAAFLIFLFPRIISTGREWYLAREQASGLESRESVETEPRPQSGLATNPEDLEAPIGSLAEEEPVSPPEPKEDEGTAFDLFFLRISLVADGLLTMGAAFATKGWHIYLAAFLLPFASGTAPAAKGVMTEMCSASDRANALNALSLVENIARLATQGLFGFVFAALAEIGKPHLTFFANAAIAFLAAGVLLLSRFPPQGSRLVGN</sequence>
<dbReference type="Pfam" id="PF01565">
    <property type="entry name" value="FAD_binding_4"/>
    <property type="match status" value="1"/>
</dbReference>
<dbReference type="InterPro" id="IPR016166">
    <property type="entry name" value="FAD-bd_PCMH"/>
</dbReference>
<dbReference type="InterPro" id="IPR006094">
    <property type="entry name" value="Oxid_FAD_bind_N"/>
</dbReference>
<dbReference type="AlphaFoldDB" id="A0AAN6MV01"/>
<dbReference type="PANTHER" id="PTHR42973:SF39">
    <property type="entry name" value="FAD-BINDING PCMH-TYPE DOMAIN-CONTAINING PROTEIN"/>
    <property type="match status" value="1"/>
</dbReference>
<feature type="domain" description="FAD-binding PCMH-type" evidence="10">
    <location>
        <begin position="149"/>
        <end position="336"/>
    </location>
</feature>
<feature type="transmembrane region" description="Helical" evidence="8">
    <location>
        <begin position="750"/>
        <end position="772"/>
    </location>
</feature>
<dbReference type="GO" id="GO:0016491">
    <property type="term" value="F:oxidoreductase activity"/>
    <property type="evidence" value="ECO:0007669"/>
    <property type="project" value="UniProtKB-KW"/>
</dbReference>
<evidence type="ECO:0000313" key="12">
    <source>
        <dbReference type="Proteomes" id="UP001303889"/>
    </source>
</evidence>
<feature type="transmembrane region" description="Helical" evidence="8">
    <location>
        <begin position="1066"/>
        <end position="1087"/>
    </location>
</feature>
<dbReference type="SUPFAM" id="SSF103473">
    <property type="entry name" value="MFS general substrate transporter"/>
    <property type="match status" value="2"/>
</dbReference>
<dbReference type="GO" id="GO:0016020">
    <property type="term" value="C:membrane"/>
    <property type="evidence" value="ECO:0007669"/>
    <property type="project" value="UniProtKB-SubCell"/>
</dbReference>
<feature type="transmembrane region" description="Helical" evidence="8">
    <location>
        <begin position="778"/>
        <end position="804"/>
    </location>
</feature>
<keyword evidence="6" id="KW-0560">Oxidoreductase</keyword>
<feature type="transmembrane region" description="Helical" evidence="8">
    <location>
        <begin position="1108"/>
        <end position="1126"/>
    </location>
</feature>
<feature type="region of interest" description="Disordered" evidence="7">
    <location>
        <begin position="991"/>
        <end position="1011"/>
    </location>
</feature>
<comment type="cofactor">
    <cofactor evidence="1">
        <name>FAD</name>
        <dbReference type="ChEBI" id="CHEBI:57692"/>
    </cofactor>
</comment>
<dbReference type="Gene3D" id="1.20.1250.20">
    <property type="entry name" value="MFS general substrate transporter like domains"/>
    <property type="match status" value="2"/>
</dbReference>
<dbReference type="InterPro" id="IPR036259">
    <property type="entry name" value="MFS_trans_sf"/>
</dbReference>
<accession>A0AAN6MV01</accession>
<comment type="similarity">
    <text evidence="3">Belongs to the oxygen-dependent FAD-linked oxidoreductase family.</text>
</comment>
<dbReference type="Pfam" id="PF08031">
    <property type="entry name" value="BBE"/>
    <property type="match status" value="1"/>
</dbReference>
<feature type="chain" id="PRO_5042896496" evidence="9">
    <location>
        <begin position="18"/>
        <end position="1164"/>
    </location>
</feature>
<evidence type="ECO:0000256" key="6">
    <source>
        <dbReference type="ARBA" id="ARBA00023002"/>
    </source>
</evidence>
<dbReference type="InterPro" id="IPR016169">
    <property type="entry name" value="FAD-bd_PCMH_sub2"/>
</dbReference>
<keyword evidence="4" id="KW-0285">Flavoprotein</keyword>
<dbReference type="GO" id="GO:0071949">
    <property type="term" value="F:FAD binding"/>
    <property type="evidence" value="ECO:0007669"/>
    <property type="project" value="InterPro"/>
</dbReference>
<dbReference type="InterPro" id="IPR012951">
    <property type="entry name" value="BBE"/>
</dbReference>
<name>A0AAN6MV01_9PEZI</name>
<dbReference type="InterPro" id="IPR050416">
    <property type="entry name" value="FAD-linked_Oxidoreductase"/>
</dbReference>
<feature type="transmembrane region" description="Helical" evidence="8">
    <location>
        <begin position="951"/>
        <end position="973"/>
    </location>
</feature>
<dbReference type="Proteomes" id="UP001303889">
    <property type="component" value="Unassembled WGS sequence"/>
</dbReference>
<comment type="subcellular location">
    <subcellularLocation>
        <location evidence="2">Membrane</location>
        <topology evidence="2">Multi-pass membrane protein</topology>
    </subcellularLocation>
</comment>
<comment type="caution">
    <text evidence="11">The sequence shown here is derived from an EMBL/GenBank/DDBJ whole genome shotgun (WGS) entry which is preliminary data.</text>
</comment>